<dbReference type="Gene3D" id="2.60.40.1120">
    <property type="entry name" value="Carboxypeptidase-like, regulatory domain"/>
    <property type="match status" value="1"/>
</dbReference>
<evidence type="ECO:0000256" key="7">
    <source>
        <dbReference type="SAM" id="MobiDB-lite"/>
    </source>
</evidence>
<comment type="similarity">
    <text evidence="2">Belongs to the EMC7 family.</text>
</comment>
<dbReference type="InterPro" id="IPR019008">
    <property type="entry name" value="Beta_sandwich_EMC7"/>
</dbReference>
<evidence type="ECO:0000256" key="5">
    <source>
        <dbReference type="ARBA" id="ARBA00022989"/>
    </source>
</evidence>
<dbReference type="FunCoup" id="A0A2P6NZ82">
    <property type="interactions" value="61"/>
</dbReference>
<dbReference type="GO" id="GO:0030246">
    <property type="term" value="F:carbohydrate binding"/>
    <property type="evidence" value="ECO:0007669"/>
    <property type="project" value="InterPro"/>
</dbReference>
<dbReference type="InterPro" id="IPR013784">
    <property type="entry name" value="Carb-bd-like_fold"/>
</dbReference>
<comment type="subcellular location">
    <subcellularLocation>
        <location evidence="1">Membrane</location>
        <topology evidence="1">Single-pass membrane protein</topology>
    </subcellularLocation>
</comment>
<dbReference type="InterPro" id="IPR039163">
    <property type="entry name" value="EMC7"/>
</dbReference>
<dbReference type="GO" id="GO:0072546">
    <property type="term" value="C:EMC complex"/>
    <property type="evidence" value="ECO:0007669"/>
    <property type="project" value="TreeGrafter"/>
</dbReference>
<evidence type="ECO:0000313" key="10">
    <source>
        <dbReference type="EMBL" id="PRP89262.1"/>
    </source>
</evidence>
<dbReference type="EMBL" id="MDYQ01000004">
    <property type="protein sequence ID" value="PRP89262.1"/>
    <property type="molecule type" value="Genomic_DNA"/>
</dbReference>
<keyword evidence="3" id="KW-0812">Transmembrane</keyword>
<evidence type="ECO:0000256" key="4">
    <source>
        <dbReference type="ARBA" id="ARBA00022729"/>
    </source>
</evidence>
<evidence type="ECO:0000313" key="11">
    <source>
        <dbReference type="Proteomes" id="UP000241769"/>
    </source>
</evidence>
<dbReference type="Pfam" id="PF09430">
    <property type="entry name" value="EMC7_beta-sandw"/>
    <property type="match status" value="1"/>
</dbReference>
<feature type="chain" id="PRO_5015170330" description="ER membrane protein complex subunit 7 beta-sandwich domain-containing protein" evidence="8">
    <location>
        <begin position="17"/>
        <end position="180"/>
    </location>
</feature>
<keyword evidence="4 8" id="KW-0732">Signal</keyword>
<name>A0A2P6NZ82_9EUKA</name>
<evidence type="ECO:0000256" key="6">
    <source>
        <dbReference type="ARBA" id="ARBA00023136"/>
    </source>
</evidence>
<protein>
    <recommendedName>
        <fullName evidence="9">ER membrane protein complex subunit 7 beta-sandwich domain-containing protein</fullName>
    </recommendedName>
</protein>
<dbReference type="AlphaFoldDB" id="A0A2P6NZ82"/>
<comment type="caution">
    <text evidence="10">The sequence shown here is derived from an EMBL/GenBank/DDBJ whole genome shotgun (WGS) entry which is preliminary data.</text>
</comment>
<dbReference type="Proteomes" id="UP000241769">
    <property type="component" value="Unassembled WGS sequence"/>
</dbReference>
<evidence type="ECO:0000256" key="8">
    <source>
        <dbReference type="SAM" id="SignalP"/>
    </source>
</evidence>
<feature type="region of interest" description="Disordered" evidence="7">
    <location>
        <begin position="157"/>
        <end position="180"/>
    </location>
</feature>
<feature type="signal peptide" evidence="8">
    <location>
        <begin position="1"/>
        <end position="16"/>
    </location>
</feature>
<reference evidence="10 11" key="1">
    <citation type="journal article" date="2018" name="Genome Biol. Evol.">
        <title>Multiple Roots of Fruiting Body Formation in Amoebozoa.</title>
        <authorList>
            <person name="Hillmann F."/>
            <person name="Forbes G."/>
            <person name="Novohradska S."/>
            <person name="Ferling I."/>
            <person name="Riege K."/>
            <person name="Groth M."/>
            <person name="Westermann M."/>
            <person name="Marz M."/>
            <person name="Spaller T."/>
            <person name="Winckler T."/>
            <person name="Schaap P."/>
            <person name="Glockner G."/>
        </authorList>
    </citation>
    <scope>NUCLEOTIDE SEQUENCE [LARGE SCALE GENOMIC DNA]</scope>
    <source>
        <strain evidence="10 11">Jena</strain>
    </source>
</reference>
<dbReference type="STRING" id="1890364.A0A2P6NZ82"/>
<dbReference type="OrthoDB" id="27095at2759"/>
<feature type="domain" description="ER membrane protein complex subunit 7 beta-sandwich" evidence="9">
    <location>
        <begin position="25"/>
        <end position="127"/>
    </location>
</feature>
<evidence type="ECO:0000256" key="2">
    <source>
        <dbReference type="ARBA" id="ARBA00008880"/>
    </source>
</evidence>
<keyword evidence="11" id="KW-1185">Reference proteome</keyword>
<dbReference type="PANTHER" id="PTHR13605:SF4">
    <property type="entry name" value="ER MEMBRANE PROTEIN COMPLEX SUBUNIT 7"/>
    <property type="match status" value="1"/>
</dbReference>
<organism evidence="10 11">
    <name type="scientific">Planoprotostelium fungivorum</name>
    <dbReference type="NCBI Taxonomy" id="1890364"/>
    <lineage>
        <taxon>Eukaryota</taxon>
        <taxon>Amoebozoa</taxon>
        <taxon>Evosea</taxon>
        <taxon>Variosea</taxon>
        <taxon>Cavosteliida</taxon>
        <taxon>Cavosteliaceae</taxon>
        <taxon>Planoprotostelium</taxon>
    </lineage>
</organism>
<dbReference type="InParanoid" id="A0A2P6NZ82"/>
<keyword evidence="5" id="KW-1133">Transmembrane helix</keyword>
<dbReference type="PANTHER" id="PTHR13605">
    <property type="entry name" value="ER MEMBRANE PROTEIN COMPLEX SUBUNIT 7"/>
    <property type="match status" value="1"/>
</dbReference>
<evidence type="ECO:0000256" key="3">
    <source>
        <dbReference type="ARBA" id="ARBA00022692"/>
    </source>
</evidence>
<evidence type="ECO:0000259" key="9">
    <source>
        <dbReference type="Pfam" id="PF09430"/>
    </source>
</evidence>
<accession>A0A2P6NZ82</accession>
<evidence type="ECO:0000256" key="1">
    <source>
        <dbReference type="ARBA" id="ARBA00004167"/>
    </source>
</evidence>
<sequence>MRFCLVLLAILSIVTAEPSEIGSNDVTLRLRGQKGTYSTLCRKDGSFAISDVAPGAYLFEVSSTDLIYPQLRVEVSGKGQMRISRGEDNTQTIPHPLRITAEGRADYFTPREGFEVMSLLKNPMMLMMGVTLGMTWVVPKIMGSLDEEALEELQGGANRQQLEEPPTWEPPTLRPTITNH</sequence>
<keyword evidence="6" id="KW-0472">Membrane</keyword>
<dbReference type="SUPFAM" id="SSF49452">
    <property type="entry name" value="Starch-binding domain-like"/>
    <property type="match status" value="1"/>
</dbReference>
<proteinExistence type="inferred from homology"/>
<gene>
    <name evidence="10" type="ORF">PROFUN_02136</name>
</gene>